<dbReference type="Gene3D" id="3.30.70.360">
    <property type="match status" value="1"/>
</dbReference>
<evidence type="ECO:0000259" key="10">
    <source>
        <dbReference type="Pfam" id="PF07687"/>
    </source>
</evidence>
<evidence type="ECO:0000256" key="8">
    <source>
        <dbReference type="SAM" id="MobiDB-lite"/>
    </source>
</evidence>
<dbReference type="Gene3D" id="3.40.630.10">
    <property type="entry name" value="Zn peptidases"/>
    <property type="match status" value="1"/>
</dbReference>
<organism evidence="11 12">
    <name type="scientific">Cylindrobasidium torrendii FP15055 ss-10</name>
    <dbReference type="NCBI Taxonomy" id="1314674"/>
    <lineage>
        <taxon>Eukaryota</taxon>
        <taxon>Fungi</taxon>
        <taxon>Dikarya</taxon>
        <taxon>Basidiomycota</taxon>
        <taxon>Agaricomycotina</taxon>
        <taxon>Agaricomycetes</taxon>
        <taxon>Agaricomycetidae</taxon>
        <taxon>Agaricales</taxon>
        <taxon>Marasmiineae</taxon>
        <taxon>Physalacriaceae</taxon>
        <taxon>Cylindrobasidium</taxon>
    </lineage>
</organism>
<feature type="compositionally biased region" description="Basic and acidic residues" evidence="8">
    <location>
        <begin position="1"/>
        <end position="18"/>
    </location>
</feature>
<evidence type="ECO:0000256" key="7">
    <source>
        <dbReference type="PIRSR" id="PIRSR037217-2"/>
    </source>
</evidence>
<keyword evidence="12" id="KW-1185">Reference proteome</keyword>
<dbReference type="GO" id="GO:0046872">
    <property type="term" value="F:metal ion binding"/>
    <property type="evidence" value="ECO:0007669"/>
    <property type="project" value="UniProtKB-KW"/>
</dbReference>
<dbReference type="GO" id="GO:0004181">
    <property type="term" value="F:metallocarboxypeptidase activity"/>
    <property type="evidence" value="ECO:0007669"/>
    <property type="project" value="InterPro"/>
</dbReference>
<dbReference type="STRING" id="1314674.A0A0D7B6C0"/>
<dbReference type="InterPro" id="IPR001261">
    <property type="entry name" value="ArgE/DapE_CS"/>
</dbReference>
<evidence type="ECO:0000256" key="2">
    <source>
        <dbReference type="ARBA" id="ARBA00022670"/>
    </source>
</evidence>
<feature type="binding site" evidence="7">
    <location>
        <position position="249"/>
    </location>
    <ligand>
        <name>Zn(2+)</name>
        <dbReference type="ChEBI" id="CHEBI:29105"/>
        <label>1</label>
    </ligand>
</feature>
<evidence type="ECO:0000256" key="1">
    <source>
        <dbReference type="ARBA" id="ARBA00006247"/>
    </source>
</evidence>
<keyword evidence="9" id="KW-1133">Transmembrane helix</keyword>
<dbReference type="OrthoDB" id="3064516at2759"/>
<dbReference type="GO" id="GO:0000328">
    <property type="term" value="C:fungal-type vacuole lumen"/>
    <property type="evidence" value="ECO:0007669"/>
    <property type="project" value="TreeGrafter"/>
</dbReference>
<gene>
    <name evidence="11" type="ORF">CYLTODRAFT_400959</name>
</gene>
<dbReference type="Gene3D" id="1.10.150.900">
    <property type="match status" value="1"/>
</dbReference>
<feature type="binding site" evidence="7">
    <location>
        <position position="563"/>
    </location>
    <ligand>
        <name>Zn(2+)</name>
        <dbReference type="ChEBI" id="CHEBI:29105"/>
        <label>1</label>
    </ligand>
</feature>
<keyword evidence="9" id="KW-0812">Transmembrane</keyword>
<evidence type="ECO:0000256" key="4">
    <source>
        <dbReference type="ARBA" id="ARBA00022801"/>
    </source>
</evidence>
<dbReference type="InterPro" id="IPR036264">
    <property type="entry name" value="Bact_exopeptidase_dim_dom"/>
</dbReference>
<dbReference type="Proteomes" id="UP000054007">
    <property type="component" value="Unassembled WGS sequence"/>
</dbReference>
<dbReference type="FunFam" id="3.40.630.10:FF:000027">
    <property type="entry name" value="N-fatty-acyl-amino acid synthase/hydrolase PM20D1"/>
    <property type="match status" value="1"/>
</dbReference>
<accession>A0A0D7B6C0</accession>
<dbReference type="PROSITE" id="PS00758">
    <property type="entry name" value="ARGE_DAPE_CPG2_1"/>
    <property type="match status" value="1"/>
</dbReference>
<keyword evidence="2" id="KW-0645">Protease</keyword>
<evidence type="ECO:0000313" key="12">
    <source>
        <dbReference type="Proteomes" id="UP000054007"/>
    </source>
</evidence>
<feature type="binding site" evidence="7">
    <location>
        <position position="214"/>
    </location>
    <ligand>
        <name>Zn(2+)</name>
        <dbReference type="ChEBI" id="CHEBI:29105"/>
        <label>1</label>
    </ligand>
</feature>
<keyword evidence="11" id="KW-0121">Carboxypeptidase</keyword>
<evidence type="ECO:0000256" key="6">
    <source>
        <dbReference type="PIRSR" id="PIRSR037217-1"/>
    </source>
</evidence>
<feature type="active site" evidence="6">
    <location>
        <position position="181"/>
    </location>
</feature>
<name>A0A0D7B6C0_9AGAR</name>
<evidence type="ECO:0000256" key="9">
    <source>
        <dbReference type="SAM" id="Phobius"/>
    </source>
</evidence>
<dbReference type="InterPro" id="IPR002933">
    <property type="entry name" value="Peptidase_M20"/>
</dbReference>
<dbReference type="AlphaFoldDB" id="A0A0D7B6C0"/>
<feature type="active site" description="Proton acceptor" evidence="6">
    <location>
        <position position="248"/>
    </location>
</feature>
<reference evidence="11 12" key="1">
    <citation type="journal article" date="2015" name="Fungal Genet. Biol.">
        <title>Evolution of novel wood decay mechanisms in Agaricales revealed by the genome sequences of Fistulina hepatica and Cylindrobasidium torrendii.</title>
        <authorList>
            <person name="Floudas D."/>
            <person name="Held B.W."/>
            <person name="Riley R."/>
            <person name="Nagy L.G."/>
            <person name="Koehler G."/>
            <person name="Ransdell A.S."/>
            <person name="Younus H."/>
            <person name="Chow J."/>
            <person name="Chiniquy J."/>
            <person name="Lipzen A."/>
            <person name="Tritt A."/>
            <person name="Sun H."/>
            <person name="Haridas S."/>
            <person name="LaButti K."/>
            <person name="Ohm R.A."/>
            <person name="Kues U."/>
            <person name="Blanchette R.A."/>
            <person name="Grigoriev I.V."/>
            <person name="Minto R.E."/>
            <person name="Hibbett D.S."/>
        </authorList>
    </citation>
    <scope>NUCLEOTIDE SEQUENCE [LARGE SCALE GENOMIC DNA]</scope>
    <source>
        <strain evidence="11 12">FP15055 ss-10</strain>
    </source>
</reference>
<dbReference type="InterPro" id="IPR017141">
    <property type="entry name" value="Pept_M20_carboxypep"/>
</dbReference>
<keyword evidence="5 7" id="KW-0862">Zinc</keyword>
<dbReference type="SUPFAM" id="SSF53187">
    <property type="entry name" value="Zn-dependent exopeptidases"/>
    <property type="match status" value="1"/>
</dbReference>
<keyword evidence="9" id="KW-0472">Membrane</keyword>
<dbReference type="GO" id="GO:0051603">
    <property type="term" value="P:proteolysis involved in protein catabolic process"/>
    <property type="evidence" value="ECO:0007669"/>
    <property type="project" value="TreeGrafter"/>
</dbReference>
<feature type="binding site" evidence="7">
    <location>
        <position position="179"/>
    </location>
    <ligand>
        <name>Zn(2+)</name>
        <dbReference type="ChEBI" id="CHEBI:29105"/>
        <label>2</label>
    </ligand>
</feature>
<feature type="binding site" evidence="7">
    <location>
        <position position="277"/>
    </location>
    <ligand>
        <name>Zn(2+)</name>
        <dbReference type="ChEBI" id="CHEBI:29105"/>
        <label>2</label>
    </ligand>
</feature>
<keyword evidence="4" id="KW-0378">Hydrolase</keyword>
<evidence type="ECO:0000313" key="11">
    <source>
        <dbReference type="EMBL" id="KIY65076.1"/>
    </source>
</evidence>
<feature type="transmembrane region" description="Helical" evidence="9">
    <location>
        <begin position="34"/>
        <end position="55"/>
    </location>
</feature>
<dbReference type="PANTHER" id="PTHR45962">
    <property type="entry name" value="N-FATTY-ACYL-AMINO ACID SYNTHASE/HYDROLASE PM20D1"/>
    <property type="match status" value="1"/>
</dbReference>
<feature type="compositionally biased region" description="Pro residues" evidence="8">
    <location>
        <begin position="19"/>
        <end position="28"/>
    </location>
</feature>
<proteinExistence type="inferred from homology"/>
<dbReference type="PROSITE" id="PS00759">
    <property type="entry name" value="ARGE_DAPE_CPG2_2"/>
    <property type="match status" value="1"/>
</dbReference>
<feature type="binding site" evidence="7">
    <location>
        <position position="214"/>
    </location>
    <ligand>
        <name>Zn(2+)</name>
        <dbReference type="ChEBI" id="CHEBI:29105"/>
        <label>2</label>
    </ligand>
</feature>
<keyword evidence="3 7" id="KW-0479">Metal-binding</keyword>
<feature type="region of interest" description="Disordered" evidence="8">
    <location>
        <begin position="1"/>
        <end position="28"/>
    </location>
</feature>
<comment type="similarity">
    <text evidence="1">Belongs to the peptidase M20A family.</text>
</comment>
<dbReference type="Pfam" id="PF07687">
    <property type="entry name" value="M20_dimer"/>
    <property type="match status" value="1"/>
</dbReference>
<dbReference type="EMBL" id="KN880605">
    <property type="protein sequence ID" value="KIY65076.1"/>
    <property type="molecule type" value="Genomic_DNA"/>
</dbReference>
<dbReference type="PANTHER" id="PTHR45962:SF1">
    <property type="entry name" value="N-FATTY-ACYL-AMINO ACID SYNTHASE_HYDROLASE PM20D1"/>
    <property type="match status" value="1"/>
</dbReference>
<evidence type="ECO:0000256" key="3">
    <source>
        <dbReference type="ARBA" id="ARBA00022723"/>
    </source>
</evidence>
<dbReference type="Pfam" id="PF01546">
    <property type="entry name" value="Peptidase_M20"/>
    <property type="match status" value="1"/>
</dbReference>
<dbReference type="InterPro" id="IPR011650">
    <property type="entry name" value="Peptidase_M20_dimer"/>
</dbReference>
<dbReference type="SUPFAM" id="SSF55031">
    <property type="entry name" value="Bacterial exopeptidase dimerisation domain"/>
    <property type="match status" value="1"/>
</dbReference>
<feature type="domain" description="Peptidase M20 dimerisation" evidence="10">
    <location>
        <begin position="295"/>
        <end position="448"/>
    </location>
</feature>
<dbReference type="InterPro" id="IPR047177">
    <property type="entry name" value="Pept_M20A"/>
</dbReference>
<evidence type="ECO:0000256" key="5">
    <source>
        <dbReference type="ARBA" id="ARBA00022833"/>
    </source>
</evidence>
<dbReference type="PIRSF" id="PIRSF037217">
    <property type="entry name" value="Carboxypeptidase_S"/>
    <property type="match status" value="1"/>
</dbReference>
<protein>
    <submittedName>
        <fullName evidence="11">Carboxypeptidase S</fullName>
    </submittedName>
</protein>
<sequence length="593" mass="64878">MGRLREKQPLLPRIEEHPPPPPPPSPPATFSPRLHALLILIPGVLLSVLVFFRLVQPLLLHAETHSSPETCPQVNPLYPQNYASVWTTIGNTIDTDAFKQEAVDKLAGAVRIPSEVFDAMGPVDKDARWNIFGDFHEYLRTSFPLVHEKFTLQKVNTYGLLYEWRGSDASLKPILLAGHQDVVPVHPSTVSDWTHPPFSGHFDGRSIWGRGSSDDKSGVIGLMIAFEHLIANGFTPTRSLVLAFGFDEESMGLQGASSLGKKMEDIYGEDAFAFIIDEGGHFSETYDGVFAFVGIAEKGYVDIKLEVSAPGGHSSVPPVHTSIGMLSKMLVELERDPPSISLSRQDVHYGVFQCFGEHGHVPQELEDALKAAPSSDKALGVVENYVFANPVFRAAVATTQAIDLVNGGVKANALPEVASAVINHRVAALSSVEETRRRDAAVIKAVAHEFNLSFTAFGQPISPHRATSKGHVSLEDAFNNALEPAPRTPVSGPEALPYQILSGTIKSAYNAHRNFTDDSIVVVPGMATGNGDTRYYWKLSRHIFRYGHKNAFNAEKATKSGVHTVNEHIEVEAFLEIIRFFTTLVLNSDEAEL</sequence>
<dbReference type="CDD" id="cd05674">
    <property type="entry name" value="M20_yscS"/>
    <property type="match status" value="1"/>
</dbReference>